<evidence type="ECO:0000259" key="1">
    <source>
        <dbReference type="Pfam" id="PF06985"/>
    </source>
</evidence>
<feature type="domain" description="Heterokaryon incompatibility" evidence="1">
    <location>
        <begin position="30"/>
        <end position="73"/>
    </location>
</feature>
<dbReference type="Pfam" id="PF06985">
    <property type="entry name" value="HET"/>
    <property type="match status" value="1"/>
</dbReference>
<evidence type="ECO:0000313" key="2">
    <source>
        <dbReference type="EMBL" id="KAK0613685.1"/>
    </source>
</evidence>
<organism evidence="2 3">
    <name type="scientific">Immersiella caudata</name>
    <dbReference type="NCBI Taxonomy" id="314043"/>
    <lineage>
        <taxon>Eukaryota</taxon>
        <taxon>Fungi</taxon>
        <taxon>Dikarya</taxon>
        <taxon>Ascomycota</taxon>
        <taxon>Pezizomycotina</taxon>
        <taxon>Sordariomycetes</taxon>
        <taxon>Sordariomycetidae</taxon>
        <taxon>Sordariales</taxon>
        <taxon>Lasiosphaeriaceae</taxon>
        <taxon>Immersiella</taxon>
    </lineage>
</organism>
<gene>
    <name evidence="2" type="ORF">B0T14DRAFT_438245</name>
</gene>
<comment type="caution">
    <text evidence="2">The sequence shown here is derived from an EMBL/GenBank/DDBJ whole genome shotgun (WGS) entry which is preliminary data.</text>
</comment>
<feature type="non-terminal residue" evidence="2">
    <location>
        <position position="1"/>
    </location>
</feature>
<accession>A0AA40BU32</accession>
<dbReference type="EMBL" id="JAULSU010000006">
    <property type="protein sequence ID" value="KAK0613685.1"/>
    <property type="molecule type" value="Genomic_DNA"/>
</dbReference>
<dbReference type="InterPro" id="IPR010730">
    <property type="entry name" value="HET"/>
</dbReference>
<keyword evidence="3" id="KW-1185">Reference proteome</keyword>
<protein>
    <recommendedName>
        <fullName evidence="1">Heterokaryon incompatibility domain-containing protein</fullName>
    </recommendedName>
</protein>
<sequence length="73" mass="7972">TTTGKDVTRASVIAWGRGGKGMLKTTRGNLATFKLGIPWGTLPINFKHAVEICRRLGIGFLWIDALCIVQDDD</sequence>
<dbReference type="Proteomes" id="UP001175000">
    <property type="component" value="Unassembled WGS sequence"/>
</dbReference>
<reference evidence="2" key="1">
    <citation type="submission" date="2023-06" db="EMBL/GenBank/DDBJ databases">
        <title>Genome-scale phylogeny and comparative genomics of the fungal order Sordariales.</title>
        <authorList>
            <consortium name="Lawrence Berkeley National Laboratory"/>
            <person name="Hensen N."/>
            <person name="Bonometti L."/>
            <person name="Westerberg I."/>
            <person name="Brannstrom I.O."/>
            <person name="Guillou S."/>
            <person name="Cros-Aarteil S."/>
            <person name="Calhoun S."/>
            <person name="Haridas S."/>
            <person name="Kuo A."/>
            <person name="Mondo S."/>
            <person name="Pangilinan J."/>
            <person name="Riley R."/>
            <person name="Labutti K."/>
            <person name="Andreopoulos B."/>
            <person name="Lipzen A."/>
            <person name="Chen C."/>
            <person name="Yanf M."/>
            <person name="Daum C."/>
            <person name="Ng V."/>
            <person name="Clum A."/>
            <person name="Steindorff A."/>
            <person name="Ohm R."/>
            <person name="Martin F."/>
            <person name="Silar P."/>
            <person name="Natvig D."/>
            <person name="Lalanne C."/>
            <person name="Gautier V."/>
            <person name="Ament-Velasquez S.L."/>
            <person name="Kruys A."/>
            <person name="Hutchinson M.I."/>
            <person name="Powell A.J."/>
            <person name="Barry K."/>
            <person name="Miller A.N."/>
            <person name="Grigoriev I.V."/>
            <person name="Debuchy R."/>
            <person name="Gladieux P."/>
            <person name="Thoren M.H."/>
            <person name="Johannesson H."/>
        </authorList>
    </citation>
    <scope>NUCLEOTIDE SEQUENCE</scope>
    <source>
        <strain evidence="2">CBS 606.72</strain>
    </source>
</reference>
<proteinExistence type="predicted"/>
<dbReference type="PANTHER" id="PTHR33112">
    <property type="entry name" value="DOMAIN PROTEIN, PUTATIVE-RELATED"/>
    <property type="match status" value="1"/>
</dbReference>
<evidence type="ECO:0000313" key="3">
    <source>
        <dbReference type="Proteomes" id="UP001175000"/>
    </source>
</evidence>
<name>A0AA40BU32_9PEZI</name>
<dbReference type="AlphaFoldDB" id="A0AA40BU32"/>
<dbReference type="PANTHER" id="PTHR33112:SF16">
    <property type="entry name" value="HETEROKARYON INCOMPATIBILITY DOMAIN-CONTAINING PROTEIN"/>
    <property type="match status" value="1"/>
</dbReference>